<proteinExistence type="inferred from homology"/>
<comment type="similarity">
    <text evidence="1 3">Belongs to the short-chain dehydrogenases/reductases (SDR) family.</text>
</comment>
<dbReference type="EMBL" id="RQZI01000001">
    <property type="protein sequence ID" value="RRC93775.1"/>
    <property type="molecule type" value="Genomic_DNA"/>
</dbReference>
<evidence type="ECO:0000256" key="3">
    <source>
        <dbReference type="RuleBase" id="RU000363"/>
    </source>
</evidence>
<evidence type="ECO:0000313" key="5">
    <source>
        <dbReference type="Proteomes" id="UP000277597"/>
    </source>
</evidence>
<dbReference type="Gene3D" id="3.40.50.720">
    <property type="entry name" value="NAD(P)-binding Rossmann-like Domain"/>
    <property type="match status" value="1"/>
</dbReference>
<dbReference type="RefSeq" id="WP_002901581.1">
    <property type="nucleotide sequence ID" value="NZ_CBCSBD010000003.1"/>
</dbReference>
<keyword evidence="2" id="KW-0560">Oxidoreductase</keyword>
<dbReference type="InterPro" id="IPR036291">
    <property type="entry name" value="NAD(P)-bd_dom_sf"/>
</dbReference>
<organism evidence="4 5">
    <name type="scientific">Streptococcus sanguinis</name>
    <dbReference type="NCBI Taxonomy" id="1305"/>
    <lineage>
        <taxon>Bacteria</taxon>
        <taxon>Bacillati</taxon>
        <taxon>Bacillota</taxon>
        <taxon>Bacilli</taxon>
        <taxon>Lactobacillales</taxon>
        <taxon>Streptococcaceae</taxon>
        <taxon>Streptococcus</taxon>
    </lineage>
</organism>
<dbReference type="Pfam" id="PF00106">
    <property type="entry name" value="adh_short"/>
    <property type="match status" value="1"/>
</dbReference>
<gene>
    <name evidence="4" type="ORF">EII39_00160</name>
</gene>
<dbReference type="NCBIfam" id="NF004826">
    <property type="entry name" value="PRK06182.1"/>
    <property type="match status" value="1"/>
</dbReference>
<protein>
    <submittedName>
        <fullName evidence="4">Oxidoreductase</fullName>
    </submittedName>
</protein>
<evidence type="ECO:0000256" key="2">
    <source>
        <dbReference type="ARBA" id="ARBA00023002"/>
    </source>
</evidence>
<dbReference type="InterPro" id="IPR051911">
    <property type="entry name" value="SDR_oxidoreductase"/>
</dbReference>
<name>A0A3P1SAP8_STRSA</name>
<reference evidence="4 5" key="1">
    <citation type="submission" date="2018-11" db="EMBL/GenBank/DDBJ databases">
        <title>Genomes From Bacteria Associated with the Canine Oral Cavity: a Test Case for Automated Genome-Based Taxonomic Assignment.</title>
        <authorList>
            <person name="Coil D.A."/>
            <person name="Jospin G."/>
            <person name="Darling A.E."/>
            <person name="Wallis C."/>
            <person name="Davis I.J."/>
            <person name="Harris S."/>
            <person name="Eisen J.A."/>
            <person name="Holcombe L.J."/>
            <person name="O'Flynn C."/>
        </authorList>
    </citation>
    <scope>NUCLEOTIDE SEQUENCE [LARGE SCALE GENOMIC DNA]</scope>
    <source>
        <strain evidence="4 5">OH953</strain>
    </source>
</reference>
<accession>A0A3P1SAP8</accession>
<sequence length="275" mass="29938">MNMSNKKVILVTGASSGIGYQTAEQLAKEGHIVYGAARRVDAMKPLEAFGVTPVSLDITDEASIKEALNLIIKKENRIDVLVNNAGYGSYGAVENVTIEEAKMQFEVNIFGLARLTQLVLPYMRNQKSGRIINVGSMGGRLTSYFGAWYHATKYALEAFSDGLRMEVSDYGIDVSIIEPGGIKTDWGFIAADKLAESAKGGAYEVAATKAAEGMRKQYSGNMMSNPKVISNAISKAVNSHRPKTRYLVGMGAKPLVFLHAILPDRWFDALMKRAS</sequence>
<dbReference type="GeneID" id="48426424"/>
<dbReference type="Proteomes" id="UP000277597">
    <property type="component" value="Unassembled WGS sequence"/>
</dbReference>
<dbReference type="CDD" id="cd05374">
    <property type="entry name" value="17beta-HSD-like_SDR_c"/>
    <property type="match status" value="1"/>
</dbReference>
<evidence type="ECO:0000256" key="1">
    <source>
        <dbReference type="ARBA" id="ARBA00006484"/>
    </source>
</evidence>
<dbReference type="PRINTS" id="PR00081">
    <property type="entry name" value="GDHRDH"/>
</dbReference>
<dbReference type="InterPro" id="IPR002347">
    <property type="entry name" value="SDR_fam"/>
</dbReference>
<dbReference type="SUPFAM" id="SSF51735">
    <property type="entry name" value="NAD(P)-binding Rossmann-fold domains"/>
    <property type="match status" value="1"/>
</dbReference>
<comment type="caution">
    <text evidence="4">The sequence shown here is derived from an EMBL/GenBank/DDBJ whole genome shotgun (WGS) entry which is preliminary data.</text>
</comment>
<dbReference type="PANTHER" id="PTHR43976:SF16">
    <property type="entry name" value="SHORT-CHAIN DEHYDROGENASE_REDUCTASE FAMILY PROTEIN"/>
    <property type="match status" value="1"/>
</dbReference>
<dbReference type="GO" id="GO:0016491">
    <property type="term" value="F:oxidoreductase activity"/>
    <property type="evidence" value="ECO:0007669"/>
    <property type="project" value="UniProtKB-KW"/>
</dbReference>
<dbReference type="PANTHER" id="PTHR43976">
    <property type="entry name" value="SHORT CHAIN DEHYDROGENASE"/>
    <property type="match status" value="1"/>
</dbReference>
<dbReference type="AlphaFoldDB" id="A0A3P1SAP8"/>
<dbReference type="PRINTS" id="PR00080">
    <property type="entry name" value="SDRFAMILY"/>
</dbReference>
<evidence type="ECO:0000313" key="4">
    <source>
        <dbReference type="EMBL" id="RRC93775.1"/>
    </source>
</evidence>